<name>A0A089YS66_9PSED</name>
<evidence type="ECO:0000313" key="9">
    <source>
        <dbReference type="EMBL" id="AIS18444.1"/>
    </source>
</evidence>
<dbReference type="InterPro" id="IPR020980">
    <property type="entry name" value="Membrane_HflK_N"/>
</dbReference>
<feature type="region of interest" description="Disordered" evidence="7">
    <location>
        <begin position="1"/>
        <end position="33"/>
    </location>
</feature>
<dbReference type="RefSeq" id="WP_043191141.1">
    <property type="nucleotide sequence ID" value="NZ_CP009533.1"/>
</dbReference>
<comment type="similarity">
    <text evidence="2 6">Belongs to the band 7/mec-2 family. HflK subfamily.</text>
</comment>
<protein>
    <recommendedName>
        <fullName evidence="6">Protein HflK</fullName>
    </recommendedName>
</protein>
<dbReference type="eggNOG" id="COG0330">
    <property type="taxonomic scope" value="Bacteria"/>
</dbReference>
<dbReference type="OrthoDB" id="9779595at2"/>
<keyword evidence="5 6" id="KW-0472">Membrane</keyword>
<evidence type="ECO:0000256" key="2">
    <source>
        <dbReference type="ARBA" id="ARBA00006971"/>
    </source>
</evidence>
<gene>
    <name evidence="9" type="ORF">LT40_14055</name>
</gene>
<dbReference type="InterPro" id="IPR010201">
    <property type="entry name" value="HflK"/>
</dbReference>
<sequence length="394" mass="43395">MAWNEPGGNSNNQDPWGGKRRGGDRKGPPDLDEAFRKLQDSLNGLFGGGKKRTGGGGDGGGTSKGGGLGLLGIGLAVLGAIWLYSAVYVVDEQEQAVVLRFGKYYETVGPGLNIYFPPIDRKYLENVTRERSYTKQGQMLTEDENIVEVPLTVQYKITNLQDFVLRVDQPEISLQHATDSALRHVVGSTAMDQVLTEGREQMAGEIKERLQRFLDTYQTGITVTQVNVQSAAAPREVQEAFDDVIRAREDEQRSRNQAEGYANGVIPEARGQAQRIIEDANGYRDEVVSRAKGEADRFTKLVTEYRKAPDVTRQRLYLETMQDVYSNTSKVLVASKEGQNNLIYLPLDKMVGGDRNNSTTPAAATPSSASDAAGARAAADLQQQQREMRSRESR</sequence>
<dbReference type="EMBL" id="CP009533">
    <property type="protein sequence ID" value="AIS18444.1"/>
    <property type="molecule type" value="Genomic_DNA"/>
</dbReference>
<feature type="compositionally biased region" description="Basic and acidic residues" evidence="7">
    <location>
        <begin position="24"/>
        <end position="33"/>
    </location>
</feature>
<evidence type="ECO:0000256" key="6">
    <source>
        <dbReference type="RuleBase" id="RU364113"/>
    </source>
</evidence>
<dbReference type="HOGENOM" id="CLU_039173_1_0_6"/>
<dbReference type="FunFam" id="3.30.479.30:FF:000012">
    <property type="entry name" value="Protein HflK"/>
    <property type="match status" value="1"/>
</dbReference>
<dbReference type="SUPFAM" id="SSF117892">
    <property type="entry name" value="Band 7/SPFH domain"/>
    <property type="match status" value="1"/>
</dbReference>
<comment type="function">
    <text evidence="6">HflC and HflK could encode or regulate a protease.</text>
</comment>
<evidence type="ECO:0000256" key="7">
    <source>
        <dbReference type="SAM" id="MobiDB-lite"/>
    </source>
</evidence>
<dbReference type="PANTHER" id="PTHR43327:SF2">
    <property type="entry name" value="MODULATOR OF FTSH PROTEASE HFLK"/>
    <property type="match status" value="1"/>
</dbReference>
<dbReference type="KEGG" id="prh:LT40_14055"/>
<proteinExistence type="inferred from homology"/>
<feature type="region of interest" description="Disordered" evidence="7">
    <location>
        <begin position="349"/>
        <end position="394"/>
    </location>
</feature>
<dbReference type="PANTHER" id="PTHR43327">
    <property type="entry name" value="STOMATIN-LIKE PROTEIN 2, MITOCHONDRIAL"/>
    <property type="match status" value="1"/>
</dbReference>
<keyword evidence="3 6" id="KW-0812">Transmembrane</keyword>
<feature type="compositionally biased region" description="Low complexity" evidence="7">
    <location>
        <begin position="358"/>
        <end position="385"/>
    </location>
</feature>
<dbReference type="AlphaFoldDB" id="A0A089YS66"/>
<dbReference type="PRINTS" id="PR00721">
    <property type="entry name" value="STOMATIN"/>
</dbReference>
<evidence type="ECO:0000313" key="10">
    <source>
        <dbReference type="Proteomes" id="UP000029499"/>
    </source>
</evidence>
<keyword evidence="10" id="KW-1185">Reference proteome</keyword>
<dbReference type="GO" id="GO:0016020">
    <property type="term" value="C:membrane"/>
    <property type="evidence" value="ECO:0007669"/>
    <property type="project" value="UniProtKB-SubCell"/>
</dbReference>
<evidence type="ECO:0000256" key="5">
    <source>
        <dbReference type="ARBA" id="ARBA00023136"/>
    </source>
</evidence>
<evidence type="ECO:0000256" key="4">
    <source>
        <dbReference type="ARBA" id="ARBA00022989"/>
    </source>
</evidence>
<organism evidence="9 10">
    <name type="scientific">Pseudomonas rhizosphaerae</name>
    <dbReference type="NCBI Taxonomy" id="216142"/>
    <lineage>
        <taxon>Bacteria</taxon>
        <taxon>Pseudomonadati</taxon>
        <taxon>Pseudomonadota</taxon>
        <taxon>Gammaproteobacteria</taxon>
        <taxon>Pseudomonadales</taxon>
        <taxon>Pseudomonadaceae</taxon>
        <taxon>Pseudomonas</taxon>
    </lineage>
</organism>
<evidence type="ECO:0000256" key="3">
    <source>
        <dbReference type="ARBA" id="ARBA00022692"/>
    </source>
</evidence>
<dbReference type="Pfam" id="PF01145">
    <property type="entry name" value="Band_7"/>
    <property type="match status" value="1"/>
</dbReference>
<reference evidence="9 10" key="1">
    <citation type="journal article" date="2015" name="J. Biotechnol.">
        <title>Complete genome sequence of Pseudomonas rhizosphaerae IH5T (=DSM 16299T), a phosphate-solubilizing rhizobacterium for bacterial biofertilizer.</title>
        <authorList>
            <person name="Kwak Y."/>
            <person name="Jung B.K."/>
            <person name="Shin J.H."/>
        </authorList>
    </citation>
    <scope>NUCLEOTIDE SEQUENCE [LARGE SCALE GENOMIC DNA]</scope>
    <source>
        <strain evidence="9">DSM 16299</strain>
    </source>
</reference>
<dbReference type="Pfam" id="PF12221">
    <property type="entry name" value="HflK_N"/>
    <property type="match status" value="1"/>
</dbReference>
<keyword evidence="4 6" id="KW-1133">Transmembrane helix</keyword>
<dbReference type="STRING" id="216142.LT40_14055"/>
<evidence type="ECO:0000259" key="8">
    <source>
        <dbReference type="SMART" id="SM00244"/>
    </source>
</evidence>
<feature type="domain" description="Band 7" evidence="8">
    <location>
        <begin position="85"/>
        <end position="245"/>
    </location>
</feature>
<comment type="subcellular location">
    <subcellularLocation>
        <location evidence="1">Membrane</location>
        <topology evidence="1">Single-pass membrane protein</topology>
    </subcellularLocation>
</comment>
<dbReference type="Proteomes" id="UP000029499">
    <property type="component" value="Chromosome"/>
</dbReference>
<accession>A0A089YS66</accession>
<dbReference type="CDD" id="cd03404">
    <property type="entry name" value="SPFH_HflK"/>
    <property type="match status" value="1"/>
</dbReference>
<comment type="subunit">
    <text evidence="6">HflC and HflK may interact to form a multimeric complex.</text>
</comment>
<evidence type="ECO:0000256" key="1">
    <source>
        <dbReference type="ARBA" id="ARBA00004167"/>
    </source>
</evidence>
<dbReference type="InterPro" id="IPR001107">
    <property type="entry name" value="Band_7"/>
</dbReference>
<dbReference type="InterPro" id="IPR036013">
    <property type="entry name" value="Band_7/SPFH_dom_sf"/>
</dbReference>
<dbReference type="InterPro" id="IPR001972">
    <property type="entry name" value="Stomatin_HflK_fam"/>
</dbReference>
<dbReference type="InterPro" id="IPR050710">
    <property type="entry name" value="Band7/mec-2_domain"/>
</dbReference>
<dbReference type="SMART" id="SM00244">
    <property type="entry name" value="PHB"/>
    <property type="match status" value="1"/>
</dbReference>
<dbReference type="NCBIfam" id="TIGR01933">
    <property type="entry name" value="hflK"/>
    <property type="match status" value="1"/>
</dbReference>
<feature type="transmembrane region" description="Helical" evidence="6">
    <location>
        <begin position="68"/>
        <end position="90"/>
    </location>
</feature>
<dbReference type="Gene3D" id="3.30.479.30">
    <property type="entry name" value="Band 7 domain"/>
    <property type="match status" value="1"/>
</dbReference>